<dbReference type="PANTHER" id="PTHR30121">
    <property type="entry name" value="UNCHARACTERIZED PROTEIN YJGR-RELATED"/>
    <property type="match status" value="1"/>
</dbReference>
<dbReference type="InterPro" id="IPR051162">
    <property type="entry name" value="T4SS_component"/>
</dbReference>
<dbReference type="AlphaFoldDB" id="A0A0H5RKX1"/>
<feature type="domain" description="AAA+ ATPase" evidence="1">
    <location>
        <begin position="57"/>
        <end position="317"/>
    </location>
</feature>
<dbReference type="OrthoDB" id="3881471at2"/>
<sequence>MELQHREALSALRLTWAPTADDLWHSQGALHVRGLHDRPMADVMAAFGDAERETDSSPLGVVVRGPAGSGKTHLLGQVREQVQTGGGFFFLVELLDAASFWQSARAGILESLGRPGTERETQLKDLLWELSSVAHISRASRRAVIGDDDLTPEILNDFVNALHKVHRHTVKRAHHTLRALVLLGAGDLELQDIGEAFLTGSGEREAWGLPAPVLTPQESVRDISRLIALAGPSILALDQIDTLLAQSTERTDTAGTDPGNRDLEHIAHGLMSIRQTMRRTVGVVACLPAAWEAIQDRATATVQDRFRTTALLQGLPTPEIGRAILERRFTASYASIGFTAPYPSWPILPSAFDEATQYTPRQLLKRADTHVRRCLERDTIEELSQLTGEVADTHDTATGGAAPGDTGELDRRFGEYRRRAVTVAALDPDGEDTTMPGLLSAALDAWITELGEAGQAFRPDPLPGQRVVLHGRLRQTLDAATDDERHWAFRAISSGNAVAVQNRIRKAWEATGFNPDRRRLFLLRNTAWPKGAKTALMIAEFEAAGGRVLPMSEDDVRTMTALRDLIDDNHPDLPEWLRRRRPAHGIGWLRAALGDIAGDPPPPAQIDVDAELATGPIRVQKPEPAIEHSPTAITLGLDNPGGRPVSVDLAALRKHTAIFAGSGSGKTVLIRRLIEECALRGVSSIVLDPNNDLSRLGARWPENPPGWHLADNDRAEEYSDNTEVVVWTPRRSTGRPLSFQPLPDFASVIDDDDEFADAVESAVAALEPRALIAGNTAKAERSRAVLREALRFYGATSQATLGGFIDLLSNLPNEVSALGGAQKLAAELAQNLRAATVNDPLFGGSGTAADPGMLLTPSPGYRARVSVISMVGLTSDQQREGFVNQLQMALFAWIKRNPAGDRPLGGLLVMDEAQNFAPSSHTTACTHSTLALSSQARKYGLGLVFATQSPRGLHNHIPGNATTQFYGLLNSPAQIAVAREMARVKGGHVPDISKLRSGQFYLALEGNAFHKIQTPWCLSHHPPSPPTTDEVLALAQRELAAR</sequence>
<dbReference type="InterPro" id="IPR003593">
    <property type="entry name" value="AAA+_ATPase"/>
</dbReference>
<dbReference type="SUPFAM" id="SSF52540">
    <property type="entry name" value="P-loop containing nucleoside triphosphate hydrolases"/>
    <property type="match status" value="2"/>
</dbReference>
<dbReference type="CDD" id="cd01127">
    <property type="entry name" value="TrwB_TraG_TraD_VirD4"/>
    <property type="match status" value="1"/>
</dbReference>
<feature type="domain" description="AAA+ ATPase" evidence="1">
    <location>
        <begin position="652"/>
        <end position="988"/>
    </location>
</feature>
<dbReference type="PANTHER" id="PTHR30121:SF6">
    <property type="entry name" value="SLR6007 PROTEIN"/>
    <property type="match status" value="1"/>
</dbReference>
<dbReference type="RefSeq" id="WP_090510875.1">
    <property type="nucleotide sequence ID" value="NZ_CWKH01000001.1"/>
</dbReference>
<dbReference type="STRING" id="146018.BN2156_01000"/>
<accession>A0A0H5RKX1</accession>
<dbReference type="InterPro" id="IPR002789">
    <property type="entry name" value="HerA_central"/>
</dbReference>
<proteinExistence type="predicted"/>
<organism evidence="2 3">
    <name type="scientific">Mycolicibacterium neworleansense</name>
    <dbReference type="NCBI Taxonomy" id="146018"/>
    <lineage>
        <taxon>Bacteria</taxon>
        <taxon>Bacillati</taxon>
        <taxon>Actinomycetota</taxon>
        <taxon>Actinomycetes</taxon>
        <taxon>Mycobacteriales</taxon>
        <taxon>Mycobacteriaceae</taxon>
        <taxon>Mycolicibacterium</taxon>
    </lineage>
</organism>
<keyword evidence="3" id="KW-1185">Reference proteome</keyword>
<name>A0A0H5RKX1_9MYCO</name>
<dbReference type="Proteomes" id="UP000199147">
    <property type="component" value="Unassembled WGS sequence"/>
</dbReference>
<dbReference type="Pfam" id="PF01935">
    <property type="entry name" value="DUF87"/>
    <property type="match status" value="1"/>
</dbReference>
<reference evidence="3" key="1">
    <citation type="submission" date="2015-07" db="EMBL/GenBank/DDBJ databases">
        <authorList>
            <person name="Urmite Genomes"/>
        </authorList>
    </citation>
    <scope>NUCLEOTIDE SEQUENCE [LARGE SCALE GENOMIC DNA]</scope>
    <source>
        <strain evidence="3">type strain: ATCC 49404</strain>
    </source>
</reference>
<evidence type="ECO:0000313" key="2">
    <source>
        <dbReference type="EMBL" id="CRZ14152.1"/>
    </source>
</evidence>
<dbReference type="InterPro" id="IPR027417">
    <property type="entry name" value="P-loop_NTPase"/>
</dbReference>
<gene>
    <name evidence="2" type="ORF">BN2156_01000</name>
</gene>
<evidence type="ECO:0000259" key="1">
    <source>
        <dbReference type="SMART" id="SM00382"/>
    </source>
</evidence>
<protein>
    <submittedName>
        <fullName evidence="2">ATPase</fullName>
    </submittedName>
</protein>
<dbReference type="EMBL" id="CWKH01000001">
    <property type="protein sequence ID" value="CRZ14152.1"/>
    <property type="molecule type" value="Genomic_DNA"/>
</dbReference>
<evidence type="ECO:0000313" key="3">
    <source>
        <dbReference type="Proteomes" id="UP000199147"/>
    </source>
</evidence>
<dbReference type="SMART" id="SM00382">
    <property type="entry name" value="AAA"/>
    <property type="match status" value="2"/>
</dbReference>
<dbReference type="Gene3D" id="3.40.50.300">
    <property type="entry name" value="P-loop containing nucleotide triphosphate hydrolases"/>
    <property type="match status" value="2"/>
</dbReference>